<evidence type="ECO:0000313" key="3">
    <source>
        <dbReference type="Proteomes" id="UP000267208"/>
    </source>
</evidence>
<feature type="transmembrane region" description="Helical" evidence="1">
    <location>
        <begin position="114"/>
        <end position="136"/>
    </location>
</feature>
<dbReference type="AlphaFoldDB" id="A0A386PSS9"/>
<organism evidence="2 3">
    <name type="scientific">Companilactobacillus zhachilii</name>
    <dbReference type="NCBI Taxonomy" id="2304606"/>
    <lineage>
        <taxon>Bacteria</taxon>
        <taxon>Bacillati</taxon>
        <taxon>Bacillota</taxon>
        <taxon>Bacilli</taxon>
        <taxon>Lactobacillales</taxon>
        <taxon>Lactobacillaceae</taxon>
        <taxon>Companilactobacillus</taxon>
    </lineage>
</organism>
<evidence type="ECO:0000313" key="2">
    <source>
        <dbReference type="EMBL" id="AYE39054.1"/>
    </source>
</evidence>
<dbReference type="EMBL" id="CP031933">
    <property type="protein sequence ID" value="AYE39054.1"/>
    <property type="molecule type" value="Genomic_DNA"/>
</dbReference>
<keyword evidence="1" id="KW-0812">Transmembrane</keyword>
<dbReference type="Proteomes" id="UP000267208">
    <property type="component" value="Chromosome"/>
</dbReference>
<sequence length="311" mass="36403">MENDIEIRNKLDISKPPFYEYLLEYIDVIAQVLLWTMVYSFKINRTFYIVSTIFLLIIFVLSSLSCYKRYLFFKKARYLFDMTKTIGLGITNGLMAVIIFLFTIFFLFKCPLISMEILAILFLVSSTLNFLFSVMVEKVNNKMPLSVKKGIKKNILLNMIDNGDLDIRQKIFTKVLNSEITANKYSSYIFVTHERRRCWINFLKTLDSSTLFQMEYVIKQKLKYSPQWDKIISTFLKLTGFGYLFGLLVQFVSKLIQVGGINMIFLIAIMVMIILIMIIIEIVLYLKAHSDDKTNEFILSMLAEIKSMKIK</sequence>
<name>A0A386PSS9_9LACO</name>
<gene>
    <name evidence="2" type="ORF">D1B17_10605</name>
</gene>
<proteinExistence type="predicted"/>
<accession>A0A386PSS9</accession>
<dbReference type="KEGG" id="lzh:D1B17_10605"/>
<reference evidence="3" key="1">
    <citation type="submission" date="2018-08" db="EMBL/GenBank/DDBJ databases">
        <title>Genome of Lactobacillus sp. HBUAS52074.</title>
        <authorList>
            <person name="Guo Z."/>
            <person name="Zhang Z.D."/>
        </authorList>
    </citation>
    <scope>NUCLEOTIDE SEQUENCE [LARGE SCALE GENOMIC DNA]</scope>
    <source>
        <strain evidence="3">HBUAS52074</strain>
    </source>
</reference>
<feature type="transmembrane region" description="Helical" evidence="1">
    <location>
        <begin position="47"/>
        <end position="67"/>
    </location>
</feature>
<dbReference type="OrthoDB" id="9858910at2"/>
<feature type="transmembrane region" description="Helical" evidence="1">
    <location>
        <begin position="21"/>
        <end position="41"/>
    </location>
</feature>
<feature type="transmembrane region" description="Helical" evidence="1">
    <location>
        <begin position="231"/>
        <end position="252"/>
    </location>
</feature>
<feature type="transmembrane region" description="Helical" evidence="1">
    <location>
        <begin position="88"/>
        <end position="108"/>
    </location>
</feature>
<evidence type="ECO:0000256" key="1">
    <source>
        <dbReference type="SAM" id="Phobius"/>
    </source>
</evidence>
<protein>
    <submittedName>
        <fullName evidence="2">Uncharacterized protein</fullName>
    </submittedName>
</protein>
<keyword evidence="3" id="KW-1185">Reference proteome</keyword>
<keyword evidence="1" id="KW-1133">Transmembrane helix</keyword>
<dbReference type="RefSeq" id="WP_120143278.1">
    <property type="nucleotide sequence ID" value="NZ_CP031933.2"/>
</dbReference>
<keyword evidence="1" id="KW-0472">Membrane</keyword>
<feature type="transmembrane region" description="Helical" evidence="1">
    <location>
        <begin position="264"/>
        <end position="286"/>
    </location>
</feature>